<evidence type="ECO:0000313" key="2">
    <source>
        <dbReference type="EMBL" id="GEN35974.1"/>
    </source>
</evidence>
<dbReference type="PANTHER" id="PTHR43031:SF17">
    <property type="entry name" value="SULFURTRANSFERASE YTWF-RELATED"/>
    <property type="match status" value="1"/>
</dbReference>
<reference evidence="2 3" key="1">
    <citation type="submission" date="2019-07" db="EMBL/GenBank/DDBJ databases">
        <title>Whole genome shotgun sequence of Aneurinibacillus danicus NBRC 102444.</title>
        <authorList>
            <person name="Hosoyama A."/>
            <person name="Uohara A."/>
            <person name="Ohji S."/>
            <person name="Ichikawa N."/>
        </authorList>
    </citation>
    <scope>NUCLEOTIDE SEQUENCE [LARGE SCALE GENOMIC DNA]</scope>
    <source>
        <strain evidence="2 3">NBRC 102444</strain>
    </source>
</reference>
<dbReference type="Pfam" id="PF00581">
    <property type="entry name" value="Rhodanese"/>
    <property type="match status" value="1"/>
</dbReference>
<gene>
    <name evidence="2" type="ORF">ADA01nite_34340</name>
</gene>
<dbReference type="InterPro" id="IPR036873">
    <property type="entry name" value="Rhodanese-like_dom_sf"/>
</dbReference>
<dbReference type="InterPro" id="IPR050229">
    <property type="entry name" value="GlpE_sulfurtransferase"/>
</dbReference>
<protein>
    <recommendedName>
        <fullName evidence="1">Rhodanese domain-containing protein</fullName>
    </recommendedName>
</protein>
<dbReference type="RefSeq" id="WP_146811474.1">
    <property type="nucleotide sequence ID" value="NZ_BJXX01000162.1"/>
</dbReference>
<accession>A0A511VAX5</accession>
<organism evidence="2 3">
    <name type="scientific">Aneurinibacillus danicus</name>
    <dbReference type="NCBI Taxonomy" id="267746"/>
    <lineage>
        <taxon>Bacteria</taxon>
        <taxon>Bacillati</taxon>
        <taxon>Bacillota</taxon>
        <taxon>Bacilli</taxon>
        <taxon>Bacillales</taxon>
        <taxon>Paenibacillaceae</taxon>
        <taxon>Aneurinibacillus group</taxon>
        <taxon>Aneurinibacillus</taxon>
    </lineage>
</organism>
<dbReference type="CDD" id="cd00158">
    <property type="entry name" value="RHOD"/>
    <property type="match status" value="1"/>
</dbReference>
<sequence>MTDKHAITADEFAAKYNAGELDDACIIDVREPYEWEAGHLDKAHHIPMNTVPSRMNELDKTKTMYIICAHGVRSWHVTQYLLGNGFDNVINVEGGMADIEHHVR</sequence>
<evidence type="ECO:0000259" key="1">
    <source>
        <dbReference type="PROSITE" id="PS50206"/>
    </source>
</evidence>
<comment type="caution">
    <text evidence="2">The sequence shown here is derived from an EMBL/GenBank/DDBJ whole genome shotgun (WGS) entry which is preliminary data.</text>
</comment>
<keyword evidence="3" id="KW-1185">Reference proteome</keyword>
<dbReference type="InterPro" id="IPR001763">
    <property type="entry name" value="Rhodanese-like_dom"/>
</dbReference>
<evidence type="ECO:0000313" key="3">
    <source>
        <dbReference type="Proteomes" id="UP000321157"/>
    </source>
</evidence>
<dbReference type="SMART" id="SM00450">
    <property type="entry name" value="RHOD"/>
    <property type="match status" value="1"/>
</dbReference>
<feature type="domain" description="Rhodanese" evidence="1">
    <location>
        <begin position="20"/>
        <end position="104"/>
    </location>
</feature>
<dbReference type="OrthoDB" id="9800872at2"/>
<dbReference type="Proteomes" id="UP000321157">
    <property type="component" value="Unassembled WGS sequence"/>
</dbReference>
<dbReference type="SUPFAM" id="SSF52821">
    <property type="entry name" value="Rhodanese/Cell cycle control phosphatase"/>
    <property type="match status" value="1"/>
</dbReference>
<dbReference type="PANTHER" id="PTHR43031">
    <property type="entry name" value="FAD-DEPENDENT OXIDOREDUCTASE"/>
    <property type="match status" value="1"/>
</dbReference>
<dbReference type="AlphaFoldDB" id="A0A511VAX5"/>
<dbReference type="PROSITE" id="PS50206">
    <property type="entry name" value="RHODANESE_3"/>
    <property type="match status" value="1"/>
</dbReference>
<proteinExistence type="predicted"/>
<name>A0A511VAX5_9BACL</name>
<dbReference type="Gene3D" id="3.40.250.10">
    <property type="entry name" value="Rhodanese-like domain"/>
    <property type="match status" value="1"/>
</dbReference>
<dbReference type="EMBL" id="BJXX01000162">
    <property type="protein sequence ID" value="GEN35974.1"/>
    <property type="molecule type" value="Genomic_DNA"/>
</dbReference>